<organism evidence="2 3">
    <name type="scientific">Clostridium thailandense</name>
    <dbReference type="NCBI Taxonomy" id="2794346"/>
    <lineage>
        <taxon>Bacteria</taxon>
        <taxon>Bacillati</taxon>
        <taxon>Bacillota</taxon>
        <taxon>Clostridia</taxon>
        <taxon>Eubacteriales</taxon>
        <taxon>Clostridiaceae</taxon>
        <taxon>Clostridium</taxon>
    </lineage>
</organism>
<proteinExistence type="predicted"/>
<accession>A0A949TZV7</accession>
<dbReference type="RefSeq" id="WP_218321791.1">
    <property type="nucleotide sequence ID" value="NZ_JAEEGC010000096.1"/>
</dbReference>
<dbReference type="Pfam" id="PF00881">
    <property type="entry name" value="Nitroreductase"/>
    <property type="match status" value="1"/>
</dbReference>
<name>A0A949TZV7_9CLOT</name>
<feature type="domain" description="Nitroreductase" evidence="1">
    <location>
        <begin position="5"/>
        <end position="46"/>
    </location>
</feature>
<evidence type="ECO:0000313" key="3">
    <source>
        <dbReference type="Proteomes" id="UP000694308"/>
    </source>
</evidence>
<gene>
    <name evidence="2" type="ORF">I6U48_17635</name>
</gene>
<dbReference type="Proteomes" id="UP000694308">
    <property type="component" value="Unassembled WGS sequence"/>
</dbReference>
<reference evidence="2" key="1">
    <citation type="submission" date="2020-12" db="EMBL/GenBank/DDBJ databases">
        <title>Clostridium thailandense sp. nov., a novel acetogenic bacterium isolated from peat land soil in Thailand.</title>
        <authorList>
            <person name="Chaikitkaew S."/>
            <person name="Birkeland N.K."/>
        </authorList>
    </citation>
    <scope>NUCLEOTIDE SEQUENCE</scope>
    <source>
        <strain evidence="2">PL3</strain>
    </source>
</reference>
<dbReference type="AlphaFoldDB" id="A0A949TZV7"/>
<protein>
    <submittedName>
        <fullName evidence="2">Nitroreductase family protein</fullName>
    </submittedName>
</protein>
<keyword evidence="3" id="KW-1185">Reference proteome</keyword>
<sequence length="83" mass="9397">MRKYKDEQLNQILEAGIFAPNGMGNQHVVIVVVQDKELIQRLSRMNVKIMGNSDIDPFYGAPTIIIVLAVGRIHSCFQMMYTS</sequence>
<dbReference type="InterPro" id="IPR029479">
    <property type="entry name" value="Nitroreductase"/>
</dbReference>
<evidence type="ECO:0000259" key="1">
    <source>
        <dbReference type="Pfam" id="PF00881"/>
    </source>
</evidence>
<dbReference type="EMBL" id="JAEEGC010000096">
    <property type="protein sequence ID" value="MBV7274720.1"/>
    <property type="molecule type" value="Genomic_DNA"/>
</dbReference>
<comment type="caution">
    <text evidence="2">The sequence shown here is derived from an EMBL/GenBank/DDBJ whole genome shotgun (WGS) entry which is preliminary data.</text>
</comment>
<evidence type="ECO:0000313" key="2">
    <source>
        <dbReference type="EMBL" id="MBV7274720.1"/>
    </source>
</evidence>